<feature type="transmembrane region" description="Helical" evidence="1">
    <location>
        <begin position="170"/>
        <end position="196"/>
    </location>
</feature>
<dbReference type="OrthoDB" id="1655182at2"/>
<dbReference type="AlphaFoldDB" id="A0A6N7SAJ8"/>
<dbReference type="Proteomes" id="UP000433575">
    <property type="component" value="Unassembled WGS sequence"/>
</dbReference>
<proteinExistence type="predicted"/>
<evidence type="ECO:0000313" key="4">
    <source>
        <dbReference type="EMBL" id="MSC34385.1"/>
    </source>
</evidence>
<evidence type="ECO:0000313" key="6">
    <source>
        <dbReference type="Proteomes" id="UP000480929"/>
    </source>
</evidence>
<feature type="transmembrane region" description="Helical" evidence="1">
    <location>
        <begin position="81"/>
        <end position="101"/>
    </location>
</feature>
<organism evidence="3 5">
    <name type="scientific">Holdemania massiliensis</name>
    <dbReference type="NCBI Taxonomy" id="1468449"/>
    <lineage>
        <taxon>Bacteria</taxon>
        <taxon>Bacillati</taxon>
        <taxon>Bacillota</taxon>
        <taxon>Erysipelotrichia</taxon>
        <taxon>Erysipelotrichales</taxon>
        <taxon>Erysipelotrichaceae</taxon>
        <taxon>Holdemania</taxon>
    </lineage>
</organism>
<keyword evidence="1" id="KW-1133">Transmembrane helix</keyword>
<dbReference type="Pfam" id="PF13559">
    <property type="entry name" value="DUF4129"/>
    <property type="match status" value="1"/>
</dbReference>
<reference evidence="5 6" key="1">
    <citation type="journal article" date="2019" name="Nat. Med.">
        <title>A library of human gut bacterial isolates paired with longitudinal multiomics data enables mechanistic microbiome research.</title>
        <authorList>
            <person name="Poyet M."/>
            <person name="Groussin M."/>
            <person name="Gibbons S.M."/>
            <person name="Avila-Pacheco J."/>
            <person name="Jiang X."/>
            <person name="Kearney S.M."/>
            <person name="Perrotta A.R."/>
            <person name="Berdy B."/>
            <person name="Zhao S."/>
            <person name="Lieberman T.D."/>
            <person name="Swanson P.K."/>
            <person name="Smith M."/>
            <person name="Roesemann S."/>
            <person name="Alexander J.E."/>
            <person name="Rich S.A."/>
            <person name="Livny J."/>
            <person name="Vlamakis H."/>
            <person name="Clish C."/>
            <person name="Bullock K."/>
            <person name="Deik A."/>
            <person name="Scott J."/>
            <person name="Pierce K.A."/>
            <person name="Xavier R.J."/>
            <person name="Alm E.J."/>
        </authorList>
    </citation>
    <scope>NUCLEOTIDE SEQUENCE [LARGE SCALE GENOMIC DNA]</scope>
    <source>
        <strain evidence="3 5">BIOML-A4</strain>
        <strain evidence="4 6">BIOML-A5</strain>
    </source>
</reference>
<evidence type="ECO:0000313" key="3">
    <source>
        <dbReference type="EMBL" id="MSA90655.1"/>
    </source>
</evidence>
<evidence type="ECO:0000259" key="2">
    <source>
        <dbReference type="Pfam" id="PF13559"/>
    </source>
</evidence>
<dbReference type="InterPro" id="IPR025403">
    <property type="entry name" value="TgpA-like_C"/>
</dbReference>
<evidence type="ECO:0000313" key="5">
    <source>
        <dbReference type="Proteomes" id="UP000433575"/>
    </source>
</evidence>
<feature type="transmembrane region" description="Helical" evidence="1">
    <location>
        <begin position="108"/>
        <end position="125"/>
    </location>
</feature>
<gene>
    <name evidence="4" type="ORF">GKD88_14765</name>
    <name evidence="3" type="ORF">GKE08_15095</name>
</gene>
<feature type="transmembrane region" description="Helical" evidence="1">
    <location>
        <begin position="266"/>
        <end position="291"/>
    </location>
</feature>
<name>A0A6N7SAJ8_9FIRM</name>
<dbReference type="EMBL" id="WKPJ01000031">
    <property type="protein sequence ID" value="MSA90655.1"/>
    <property type="molecule type" value="Genomic_DNA"/>
</dbReference>
<dbReference type="RefSeq" id="WP_154239995.1">
    <property type="nucleotide sequence ID" value="NZ_CALJPI010000256.1"/>
</dbReference>
<feature type="transmembrane region" description="Helical" evidence="1">
    <location>
        <begin position="7"/>
        <end position="27"/>
    </location>
</feature>
<dbReference type="EMBL" id="WKPI01000033">
    <property type="protein sequence ID" value="MSC34385.1"/>
    <property type="molecule type" value="Genomic_DNA"/>
</dbReference>
<accession>A0A6N7SAJ8</accession>
<keyword evidence="6" id="KW-1185">Reference proteome</keyword>
<keyword evidence="1" id="KW-0812">Transmembrane</keyword>
<feature type="domain" description="Protein-glutamine gamma-glutamyltransferase-like C-terminal" evidence="2">
    <location>
        <begin position="351"/>
        <end position="391"/>
    </location>
</feature>
<feature type="transmembrane region" description="Helical" evidence="1">
    <location>
        <begin position="33"/>
        <end position="51"/>
    </location>
</feature>
<feature type="transmembrane region" description="Helical" evidence="1">
    <location>
        <begin position="202"/>
        <end position="225"/>
    </location>
</feature>
<comment type="caution">
    <text evidence="3">The sequence shown here is derived from an EMBL/GenBank/DDBJ whole genome shotgun (WGS) entry which is preliminary data.</text>
</comment>
<sequence length="392" mass="44038">MKCFFPYLISLQQCLCGLWIMFVLVQTFLSQTLSLLGCGLFFFVQWGLSHLSCEKKPALRTGLFFLCILLFAVLIPTHRDVLTIGLTTVSLMLETGLIFSLKELRDCSWGRLGIGGLTLVLLNLVSPSPALIRYSLLLVLAALCLRVQSQFVNPAHPASLMNLDQDQEKLLLKLAGMQLFVTLLISPISSMILFLAQLLSQGLTWILSFLIEAFAFVFSAIILSLQSLIRWILSQQKGTESAPALTPQPDAAMTPSPESSAAASSLFNGILAFILLIAAVFLLVSLIRWLIRLIRKSRPFSLEGGFASEKINSSEIPVRPNLRQRLQAWLHPEVLSPIRKQYKKAVDERIEKGHPYAPHTTPWEYWSEVQADEADDQFEKLTQAYNEERYRP</sequence>
<dbReference type="Proteomes" id="UP000480929">
    <property type="component" value="Unassembled WGS sequence"/>
</dbReference>
<feature type="transmembrane region" description="Helical" evidence="1">
    <location>
        <begin position="58"/>
        <end position="75"/>
    </location>
</feature>
<keyword evidence="1" id="KW-0472">Membrane</keyword>
<evidence type="ECO:0000256" key="1">
    <source>
        <dbReference type="SAM" id="Phobius"/>
    </source>
</evidence>
<protein>
    <submittedName>
        <fullName evidence="3">DUF4129 domain-containing protein</fullName>
    </submittedName>
</protein>